<dbReference type="RefSeq" id="WP_062820305.1">
    <property type="nucleotide sequence ID" value="NZ_CP014352.1"/>
</dbReference>
<evidence type="ECO:0000313" key="1">
    <source>
        <dbReference type="EMBL" id="AMS06465.1"/>
    </source>
</evidence>
<name>A0AAC8YHH9_9ACTN</name>
<dbReference type="EMBL" id="CP014352">
    <property type="protein sequence ID" value="AMS06465.1"/>
    <property type="molecule type" value="Genomic_DNA"/>
</dbReference>
<dbReference type="Proteomes" id="UP000178666">
    <property type="component" value="Chromosome"/>
</dbReference>
<evidence type="ECO:0000313" key="3">
    <source>
        <dbReference type="Proteomes" id="UP000075221"/>
    </source>
</evidence>
<dbReference type="EMBL" id="CP015970">
    <property type="protein sequence ID" value="AOZ47912.1"/>
    <property type="molecule type" value="Genomic_DNA"/>
</dbReference>
<evidence type="ECO:0000313" key="4">
    <source>
        <dbReference type="Proteomes" id="UP000178666"/>
    </source>
</evidence>
<protein>
    <submittedName>
        <fullName evidence="1">Uncharacterized protein</fullName>
    </submittedName>
</protein>
<accession>A0AAC8YHH9</accession>
<keyword evidence="4" id="KW-1185">Reference proteome</keyword>
<reference evidence="1 3" key="2">
    <citation type="submission" date="2016-02" db="EMBL/GenBank/DDBJ databases">
        <title>Complete Genome Sequence of Propionibacterium acidipropionici ATCC 55737.</title>
        <authorList>
            <person name="Luna Flores C.H."/>
            <person name="Nielsen L.K."/>
            <person name="Marcellin E."/>
        </authorList>
    </citation>
    <scope>NUCLEOTIDE SEQUENCE [LARGE SCALE GENOMIC DNA]</scope>
    <source>
        <strain evidence="1 3">ATCC 55737</strain>
    </source>
</reference>
<proteinExistence type="predicted"/>
<gene>
    <name evidence="2" type="ORF">A8L58_15860</name>
    <name evidence="1" type="ORF">AXH35_14405</name>
</gene>
<dbReference type="AlphaFoldDB" id="A0AAC8YHH9"/>
<evidence type="ECO:0000313" key="2">
    <source>
        <dbReference type="EMBL" id="AOZ47912.1"/>
    </source>
</evidence>
<organism evidence="1 3">
    <name type="scientific">Acidipropionibacterium acidipropionici</name>
    <dbReference type="NCBI Taxonomy" id="1748"/>
    <lineage>
        <taxon>Bacteria</taxon>
        <taxon>Bacillati</taxon>
        <taxon>Actinomycetota</taxon>
        <taxon>Actinomycetes</taxon>
        <taxon>Propionibacteriales</taxon>
        <taxon>Propionibacteriaceae</taxon>
        <taxon>Acidipropionibacterium</taxon>
    </lineage>
</organism>
<sequence>MQITRIVIFPIPTTDKWAIVEVEASGDCHLTHLGSRFTTKSIAAIAARDLDCPVVTYPEEG</sequence>
<dbReference type="Proteomes" id="UP000075221">
    <property type="component" value="Chromosome"/>
</dbReference>
<reference evidence="2 4" key="1">
    <citation type="journal article" date="2016" name="Plant Dis.">
        <title>Improved production of propionic acid using genome shuffling.</title>
        <authorList>
            <person name="Luna-Flores C.H."/>
            <person name="Palfreyman R.W."/>
            <person name="Kromer J.O."/>
            <person name="Nielsen L.K."/>
            <person name="Marcellin E."/>
        </authorList>
    </citation>
    <scope>NUCLEOTIDE SEQUENCE [LARGE SCALE GENOMIC DNA]</scope>
    <source>
        <strain evidence="2 4">F3E8</strain>
    </source>
</reference>